<evidence type="ECO:0000256" key="4">
    <source>
        <dbReference type="ARBA" id="ARBA00022801"/>
    </source>
</evidence>
<evidence type="ECO:0000259" key="6">
    <source>
        <dbReference type="Pfam" id="PF01368"/>
    </source>
</evidence>
<evidence type="ECO:0000259" key="8">
    <source>
        <dbReference type="Pfam" id="PF10141"/>
    </source>
</evidence>
<dbReference type="InterPro" id="IPR004610">
    <property type="entry name" value="RecJ"/>
</dbReference>
<dbReference type="NCBIfam" id="TIGR00644">
    <property type="entry name" value="recJ"/>
    <property type="match status" value="1"/>
</dbReference>
<protein>
    <recommendedName>
        <fullName evidence="2">Single-stranded-DNA-specific exonuclease RecJ</fullName>
    </recommendedName>
</protein>
<sequence>MLRSKTRWDWTEICSETWKELQKQLHISALTSKILQRRGYTSAGEAERFIHTDLSFMHDPFKLDGMTKAVERIKRAVENKEKILIFGDYDADGVSSTTIMIMLLKQLNADFGWYIPNRFTEGYGPNIPAFQTAKEEGASLVITVDTGIAAVTEIQAARDMGLDVIITDHHEPPPELPEAYCIINPKKPGCDYPFKELAGAGVALKVAHAVLGYFPEDMLDIFTIGTISDLVPLLDENRAMVKQGLKALASTQRPGLQALKQISGIDSDQIEEDHVGFSMGPRINAAGRMESADPAVHLLMSETIGEAKEWAAVIDALNKKRQQVVNEMTKEAVEEVESNYPPDENKVIVVGKEGWNPGVIGIAASRLAEKYYRPVIVLAIDKEKNEAKGSARSIEGFDMYKNLSKNRDLLPHFGGHPMAAGLTMKPDDMNELQRRLCEQAETEVDSDIFIPLTKIDVPVELHEVSISALEELRELAPFGVGNPKPVFMIRDTEIASSRKIGSDKNHLKLELTSEASTLDCIGFRLGHIYDNITEHAAAHVVGELSINEWNGFRKPQLFLKDMSVQHWQLFDKRKERQHLKEWLNQLPDEKTAVCIFQEETYKELEPSLSHKQVCSSFTPSHHTNDVPYVVLADMPVSLTDLQEQLSSFHCVERVYAFFKDRHELYFKPVPTREDFKWYYAFLRKRESFDVGKYGEELAKRKGWLTDSISFMTDVFFELDFVTMNNGVVTVNKSPEKKDLRESSHYQKHIEKSRTEQELLYSTYNDLKAGLTPYIHGADFKHDLKEKVGNGL</sequence>
<dbReference type="Pfam" id="PF17768">
    <property type="entry name" value="RecJ_OB"/>
    <property type="match status" value="1"/>
</dbReference>
<name>A0A1G8DIB5_9BACI</name>
<dbReference type="Proteomes" id="UP000199163">
    <property type="component" value="Unassembled WGS sequence"/>
</dbReference>
<keyword evidence="11" id="KW-1185">Reference proteome</keyword>
<evidence type="ECO:0000256" key="2">
    <source>
        <dbReference type="ARBA" id="ARBA00019841"/>
    </source>
</evidence>
<dbReference type="Pfam" id="PF01368">
    <property type="entry name" value="DHH"/>
    <property type="match status" value="1"/>
</dbReference>
<feature type="domain" description="DHHA1" evidence="7">
    <location>
        <begin position="345"/>
        <end position="440"/>
    </location>
</feature>
<dbReference type="Pfam" id="PF02272">
    <property type="entry name" value="DHHA1"/>
    <property type="match status" value="1"/>
</dbReference>
<dbReference type="InterPro" id="IPR018779">
    <property type="entry name" value="RecJ_C"/>
</dbReference>
<gene>
    <name evidence="10" type="ORF">SAMN05192534_107100</name>
</gene>
<dbReference type="InterPro" id="IPR038763">
    <property type="entry name" value="DHH_sf"/>
</dbReference>
<dbReference type="PANTHER" id="PTHR30255">
    <property type="entry name" value="SINGLE-STRANDED-DNA-SPECIFIC EXONUCLEASE RECJ"/>
    <property type="match status" value="1"/>
</dbReference>
<keyword evidence="3" id="KW-0540">Nuclease</keyword>
<evidence type="ECO:0000313" key="11">
    <source>
        <dbReference type="Proteomes" id="UP000199163"/>
    </source>
</evidence>
<dbReference type="OrthoDB" id="9809852at2"/>
<dbReference type="EMBL" id="FNDK01000007">
    <property type="protein sequence ID" value="SDH57394.1"/>
    <property type="molecule type" value="Genomic_DNA"/>
</dbReference>
<dbReference type="GO" id="GO:0008409">
    <property type="term" value="F:5'-3' exonuclease activity"/>
    <property type="evidence" value="ECO:0007669"/>
    <property type="project" value="InterPro"/>
</dbReference>
<dbReference type="Gene3D" id="3.10.310.30">
    <property type="match status" value="1"/>
</dbReference>
<dbReference type="InterPro" id="IPR001667">
    <property type="entry name" value="DDH_dom"/>
</dbReference>
<dbReference type="Pfam" id="PF10141">
    <property type="entry name" value="ssDNA-exonuc_C"/>
    <property type="match status" value="1"/>
</dbReference>
<comment type="similarity">
    <text evidence="1">Belongs to the RecJ family.</text>
</comment>
<dbReference type="SUPFAM" id="SSF64182">
    <property type="entry name" value="DHH phosphoesterases"/>
    <property type="match status" value="1"/>
</dbReference>
<dbReference type="InterPro" id="IPR051673">
    <property type="entry name" value="SSDNA_exonuclease_RecJ"/>
</dbReference>
<evidence type="ECO:0000256" key="1">
    <source>
        <dbReference type="ARBA" id="ARBA00005915"/>
    </source>
</evidence>
<reference evidence="10 11" key="1">
    <citation type="submission" date="2016-10" db="EMBL/GenBank/DDBJ databases">
        <authorList>
            <person name="de Groot N.N."/>
        </authorList>
    </citation>
    <scope>NUCLEOTIDE SEQUENCE [LARGE SCALE GENOMIC DNA]</scope>
    <source>
        <strain evidence="10 11">DSM 21632</strain>
    </source>
</reference>
<keyword evidence="5 10" id="KW-0269">Exonuclease</keyword>
<accession>A0A1G8DIB5</accession>
<feature type="domain" description="DDH" evidence="6">
    <location>
        <begin position="82"/>
        <end position="226"/>
    </location>
</feature>
<dbReference type="InterPro" id="IPR041122">
    <property type="entry name" value="RecJ_OB"/>
</dbReference>
<keyword evidence="4" id="KW-0378">Hydrolase</keyword>
<evidence type="ECO:0000259" key="9">
    <source>
        <dbReference type="Pfam" id="PF17768"/>
    </source>
</evidence>
<organism evidence="10 11">
    <name type="scientific">Alteribacillus persepolensis</name>
    <dbReference type="NCBI Taxonomy" id="568899"/>
    <lineage>
        <taxon>Bacteria</taxon>
        <taxon>Bacillati</taxon>
        <taxon>Bacillota</taxon>
        <taxon>Bacilli</taxon>
        <taxon>Bacillales</taxon>
        <taxon>Bacillaceae</taxon>
        <taxon>Alteribacillus</taxon>
    </lineage>
</organism>
<dbReference type="InterPro" id="IPR003156">
    <property type="entry name" value="DHHA1_dom"/>
</dbReference>
<dbReference type="STRING" id="568899.SAMN05192534_107100"/>
<dbReference type="Gene3D" id="3.90.1640.30">
    <property type="match status" value="1"/>
</dbReference>
<dbReference type="GO" id="GO:0006310">
    <property type="term" value="P:DNA recombination"/>
    <property type="evidence" value="ECO:0007669"/>
    <property type="project" value="InterPro"/>
</dbReference>
<proteinExistence type="inferred from homology"/>
<evidence type="ECO:0000256" key="5">
    <source>
        <dbReference type="ARBA" id="ARBA00022839"/>
    </source>
</evidence>
<evidence type="ECO:0000259" key="7">
    <source>
        <dbReference type="Pfam" id="PF02272"/>
    </source>
</evidence>
<dbReference type="RefSeq" id="WP_091272756.1">
    <property type="nucleotide sequence ID" value="NZ_FNDK01000007.1"/>
</dbReference>
<dbReference type="GO" id="GO:0003676">
    <property type="term" value="F:nucleic acid binding"/>
    <property type="evidence" value="ECO:0007669"/>
    <property type="project" value="InterPro"/>
</dbReference>
<feature type="domain" description="RecJ OB" evidence="9">
    <location>
        <begin position="455"/>
        <end position="561"/>
    </location>
</feature>
<evidence type="ECO:0000313" key="10">
    <source>
        <dbReference type="EMBL" id="SDH57394.1"/>
    </source>
</evidence>
<dbReference type="AlphaFoldDB" id="A0A1G8DIB5"/>
<feature type="domain" description="Single-stranded-DNA-specific exonuclease RecJ C-terminal" evidence="8">
    <location>
        <begin position="568"/>
        <end position="767"/>
    </location>
</feature>
<evidence type="ECO:0000256" key="3">
    <source>
        <dbReference type="ARBA" id="ARBA00022722"/>
    </source>
</evidence>
<dbReference type="GO" id="GO:0006281">
    <property type="term" value="P:DNA repair"/>
    <property type="evidence" value="ECO:0007669"/>
    <property type="project" value="InterPro"/>
</dbReference>
<dbReference type="PANTHER" id="PTHR30255:SF2">
    <property type="entry name" value="SINGLE-STRANDED-DNA-SPECIFIC EXONUCLEASE RECJ"/>
    <property type="match status" value="1"/>
</dbReference>